<sequence length="139" mass="15480">MATILDHPFMRLLLSLDLPREDYAVAGSGPLFARGWITDPGDIDVVARGAAWEIATEHGRPAPAPQCDVQLISLFDGSIEVLDGWFCEKRDALIDSADVIDGIRFVTLDVVARTKRHLNRPRDVEHLLVMHVRGWDPSL</sequence>
<dbReference type="AlphaFoldDB" id="A0A495JMD9"/>
<dbReference type="Proteomes" id="UP000277671">
    <property type="component" value="Unassembled WGS sequence"/>
</dbReference>
<evidence type="ECO:0000313" key="2">
    <source>
        <dbReference type="Proteomes" id="UP000277671"/>
    </source>
</evidence>
<dbReference type="OrthoDB" id="5192884at2"/>
<evidence type="ECO:0000313" key="1">
    <source>
        <dbReference type="EMBL" id="RKR89504.1"/>
    </source>
</evidence>
<evidence type="ECO:0008006" key="3">
    <source>
        <dbReference type="Google" id="ProtNLM"/>
    </source>
</evidence>
<name>A0A495JMD9_9ACTN</name>
<dbReference type="EMBL" id="RBKT01000001">
    <property type="protein sequence ID" value="RKR89504.1"/>
    <property type="molecule type" value="Genomic_DNA"/>
</dbReference>
<protein>
    <recommendedName>
        <fullName evidence="3">Nucleotidyltransferase-like protein</fullName>
    </recommendedName>
</protein>
<keyword evidence="2" id="KW-1185">Reference proteome</keyword>
<comment type="caution">
    <text evidence="1">The sequence shown here is derived from an EMBL/GenBank/DDBJ whole genome shotgun (WGS) entry which is preliminary data.</text>
</comment>
<organism evidence="1 2">
    <name type="scientific">Micromonospora pisi</name>
    <dbReference type="NCBI Taxonomy" id="589240"/>
    <lineage>
        <taxon>Bacteria</taxon>
        <taxon>Bacillati</taxon>
        <taxon>Actinomycetota</taxon>
        <taxon>Actinomycetes</taxon>
        <taxon>Micromonosporales</taxon>
        <taxon>Micromonosporaceae</taxon>
        <taxon>Micromonospora</taxon>
    </lineage>
</organism>
<gene>
    <name evidence="1" type="ORF">BDK92_3856</name>
</gene>
<reference evidence="1 2" key="1">
    <citation type="submission" date="2018-10" db="EMBL/GenBank/DDBJ databases">
        <title>Sequencing the genomes of 1000 actinobacteria strains.</title>
        <authorList>
            <person name="Klenk H.-P."/>
        </authorList>
    </citation>
    <scope>NUCLEOTIDE SEQUENCE [LARGE SCALE GENOMIC DNA]</scope>
    <source>
        <strain evidence="1 2">DSM 45175</strain>
    </source>
</reference>
<accession>A0A495JMD9</accession>
<proteinExistence type="predicted"/>
<dbReference type="RefSeq" id="WP_121157931.1">
    <property type="nucleotide sequence ID" value="NZ_RBKT01000001.1"/>
</dbReference>